<comment type="caution">
    <text evidence="6">The sequence shown here is derived from an EMBL/GenBank/DDBJ whole genome shotgun (WGS) entry which is preliminary data.</text>
</comment>
<accession>A0A402ABQ7</accession>
<name>A0A402ABQ7_9CHLR</name>
<evidence type="ECO:0000313" key="6">
    <source>
        <dbReference type="EMBL" id="GCE16527.1"/>
    </source>
</evidence>
<sequence>MEELTISEVAKQAGLRPSAIRYYESINLLPAPRRISGQRRYDPTILDRLAFIQVAQKLGFSLTEIQFLFDNREEETQLADYWQTLARQKLTEVDTLIQQALGVKQMLVQGLRCNCPNLSDCIDCVLTNCHGANQQAGQLRLNVLNPNGRAAQDG</sequence>
<protein>
    <submittedName>
        <fullName evidence="6">Putative HTH-type transcriptional regulator</fullName>
    </submittedName>
</protein>
<dbReference type="GO" id="GO:0003677">
    <property type="term" value="F:DNA binding"/>
    <property type="evidence" value="ECO:0007669"/>
    <property type="project" value="UniProtKB-KW"/>
</dbReference>
<organism evidence="6 7">
    <name type="scientific">Dictyobacter kobayashii</name>
    <dbReference type="NCBI Taxonomy" id="2014872"/>
    <lineage>
        <taxon>Bacteria</taxon>
        <taxon>Bacillati</taxon>
        <taxon>Chloroflexota</taxon>
        <taxon>Ktedonobacteria</taxon>
        <taxon>Ktedonobacterales</taxon>
        <taxon>Dictyobacteraceae</taxon>
        <taxon>Dictyobacter</taxon>
    </lineage>
</organism>
<keyword evidence="2" id="KW-0805">Transcription regulation</keyword>
<evidence type="ECO:0000256" key="4">
    <source>
        <dbReference type="ARBA" id="ARBA00023163"/>
    </source>
</evidence>
<gene>
    <name evidence="6" type="ORF">KDK_03270</name>
</gene>
<dbReference type="Gene3D" id="1.10.1660.10">
    <property type="match status" value="1"/>
</dbReference>
<dbReference type="InterPro" id="IPR047057">
    <property type="entry name" value="MerR_fam"/>
</dbReference>
<evidence type="ECO:0000259" key="5">
    <source>
        <dbReference type="PROSITE" id="PS50937"/>
    </source>
</evidence>
<dbReference type="Proteomes" id="UP000287188">
    <property type="component" value="Unassembled WGS sequence"/>
</dbReference>
<dbReference type="SUPFAM" id="SSF46955">
    <property type="entry name" value="Putative DNA-binding domain"/>
    <property type="match status" value="1"/>
</dbReference>
<dbReference type="Pfam" id="PF13411">
    <property type="entry name" value="MerR_1"/>
    <property type="match status" value="1"/>
</dbReference>
<dbReference type="EMBL" id="BIFS01000001">
    <property type="protein sequence ID" value="GCE16527.1"/>
    <property type="molecule type" value="Genomic_DNA"/>
</dbReference>
<keyword evidence="4" id="KW-0804">Transcription</keyword>
<evidence type="ECO:0000313" key="7">
    <source>
        <dbReference type="Proteomes" id="UP000287188"/>
    </source>
</evidence>
<dbReference type="InterPro" id="IPR009061">
    <property type="entry name" value="DNA-bd_dom_put_sf"/>
</dbReference>
<reference evidence="7" key="1">
    <citation type="submission" date="2018-12" db="EMBL/GenBank/DDBJ databases">
        <title>Tengunoibacter tsumagoiensis gen. nov., sp. nov., Dictyobacter kobayashii sp. nov., D. alpinus sp. nov., and D. joshuensis sp. nov. and description of Dictyobacteraceae fam. nov. within the order Ktedonobacterales isolated from Tengu-no-mugimeshi.</title>
        <authorList>
            <person name="Wang C.M."/>
            <person name="Zheng Y."/>
            <person name="Sakai Y."/>
            <person name="Toyoda A."/>
            <person name="Minakuchi Y."/>
            <person name="Abe K."/>
            <person name="Yokota A."/>
            <person name="Yabe S."/>
        </authorList>
    </citation>
    <scope>NUCLEOTIDE SEQUENCE [LARGE SCALE GENOMIC DNA]</scope>
    <source>
        <strain evidence="7">Uno11</strain>
    </source>
</reference>
<dbReference type="PRINTS" id="PR00040">
    <property type="entry name" value="HTHMERR"/>
</dbReference>
<dbReference type="PROSITE" id="PS50937">
    <property type="entry name" value="HTH_MERR_2"/>
    <property type="match status" value="1"/>
</dbReference>
<feature type="domain" description="HTH merR-type" evidence="5">
    <location>
        <begin position="3"/>
        <end position="71"/>
    </location>
</feature>
<keyword evidence="1" id="KW-0678">Repressor</keyword>
<dbReference type="PANTHER" id="PTHR30204">
    <property type="entry name" value="REDOX-CYCLING DRUG-SENSING TRANSCRIPTIONAL ACTIVATOR SOXR"/>
    <property type="match status" value="1"/>
</dbReference>
<keyword evidence="7" id="KW-1185">Reference proteome</keyword>
<keyword evidence="3" id="KW-0238">DNA-binding</keyword>
<evidence type="ECO:0000256" key="2">
    <source>
        <dbReference type="ARBA" id="ARBA00023015"/>
    </source>
</evidence>
<evidence type="ECO:0000256" key="1">
    <source>
        <dbReference type="ARBA" id="ARBA00022491"/>
    </source>
</evidence>
<dbReference type="AlphaFoldDB" id="A0A402ABQ7"/>
<dbReference type="InterPro" id="IPR000551">
    <property type="entry name" value="MerR-type_HTH_dom"/>
</dbReference>
<dbReference type="PANTHER" id="PTHR30204:SF69">
    <property type="entry name" value="MERR-FAMILY TRANSCRIPTIONAL REGULATOR"/>
    <property type="match status" value="1"/>
</dbReference>
<dbReference type="OrthoDB" id="9791488at2"/>
<proteinExistence type="predicted"/>
<dbReference type="SMART" id="SM00422">
    <property type="entry name" value="HTH_MERR"/>
    <property type="match status" value="1"/>
</dbReference>
<evidence type="ECO:0000256" key="3">
    <source>
        <dbReference type="ARBA" id="ARBA00023125"/>
    </source>
</evidence>
<dbReference type="GO" id="GO:0003700">
    <property type="term" value="F:DNA-binding transcription factor activity"/>
    <property type="evidence" value="ECO:0007669"/>
    <property type="project" value="InterPro"/>
</dbReference>
<dbReference type="RefSeq" id="WP_126548409.1">
    <property type="nucleotide sequence ID" value="NZ_BIFS01000001.1"/>
</dbReference>